<evidence type="ECO:0000256" key="1">
    <source>
        <dbReference type="ARBA" id="ARBA00022741"/>
    </source>
</evidence>
<dbReference type="InterPro" id="IPR027417">
    <property type="entry name" value="P-loop_NTPase"/>
</dbReference>
<gene>
    <name evidence="7" type="ORF">DHW31_01945</name>
</gene>
<comment type="caution">
    <text evidence="7">The sequence shown here is derived from an EMBL/GenBank/DDBJ whole genome shotgun (WGS) entry which is preliminary data.</text>
</comment>
<organism evidence="7 8">
    <name type="scientific">Bacteroides graminisolvens</name>
    <dbReference type="NCBI Taxonomy" id="477666"/>
    <lineage>
        <taxon>Bacteria</taxon>
        <taxon>Pseudomonadati</taxon>
        <taxon>Bacteroidota</taxon>
        <taxon>Bacteroidia</taxon>
        <taxon>Bacteroidales</taxon>
        <taxon>Bacteroidaceae</taxon>
        <taxon>Bacteroides</taxon>
    </lineage>
</organism>
<dbReference type="PANTHER" id="PTHR11070">
    <property type="entry name" value="UVRD / RECB / PCRA DNA HELICASE FAMILY MEMBER"/>
    <property type="match status" value="1"/>
</dbReference>
<dbReference type="GO" id="GO:0016787">
    <property type="term" value="F:hydrolase activity"/>
    <property type="evidence" value="ECO:0007669"/>
    <property type="project" value="UniProtKB-UniRule"/>
</dbReference>
<dbReference type="GO" id="GO:0005524">
    <property type="term" value="F:ATP binding"/>
    <property type="evidence" value="ECO:0007669"/>
    <property type="project" value="UniProtKB-UniRule"/>
</dbReference>
<evidence type="ECO:0000313" key="7">
    <source>
        <dbReference type="EMBL" id="HCK23543.1"/>
    </source>
</evidence>
<evidence type="ECO:0000256" key="4">
    <source>
        <dbReference type="ARBA" id="ARBA00022840"/>
    </source>
</evidence>
<dbReference type="GO" id="GO:0005829">
    <property type="term" value="C:cytosol"/>
    <property type="evidence" value="ECO:0007669"/>
    <property type="project" value="TreeGrafter"/>
</dbReference>
<reference evidence="7 8" key="1">
    <citation type="journal article" date="2018" name="Nat. Biotechnol.">
        <title>A standardized bacterial taxonomy based on genome phylogeny substantially revises the tree of life.</title>
        <authorList>
            <person name="Parks D.H."/>
            <person name="Chuvochina M."/>
            <person name="Waite D.W."/>
            <person name="Rinke C."/>
            <person name="Skarshewski A."/>
            <person name="Chaumeil P.A."/>
            <person name="Hugenholtz P."/>
        </authorList>
    </citation>
    <scope>NUCLEOTIDE SEQUENCE [LARGE SCALE GENOMIC DNA]</scope>
    <source>
        <strain evidence="7">UBA9667</strain>
    </source>
</reference>
<dbReference type="InterPro" id="IPR014016">
    <property type="entry name" value="UvrD-like_ATP-bd"/>
</dbReference>
<evidence type="ECO:0000256" key="5">
    <source>
        <dbReference type="PROSITE-ProRule" id="PRU00560"/>
    </source>
</evidence>
<dbReference type="EMBL" id="DPVG01000073">
    <property type="protein sequence ID" value="HCK23543.1"/>
    <property type="molecule type" value="Genomic_DNA"/>
</dbReference>
<dbReference type="GO" id="GO:0000725">
    <property type="term" value="P:recombinational repair"/>
    <property type="evidence" value="ECO:0007669"/>
    <property type="project" value="TreeGrafter"/>
</dbReference>
<dbReference type="Pfam" id="PF00580">
    <property type="entry name" value="UvrD-helicase"/>
    <property type="match status" value="1"/>
</dbReference>
<evidence type="ECO:0000256" key="3">
    <source>
        <dbReference type="ARBA" id="ARBA00022806"/>
    </source>
</evidence>
<keyword evidence="4 5" id="KW-0067">ATP-binding</keyword>
<dbReference type="PANTHER" id="PTHR11070:SF67">
    <property type="entry name" value="DNA 3'-5' HELICASE"/>
    <property type="match status" value="1"/>
</dbReference>
<keyword evidence="2 5" id="KW-0378">Hydrolase</keyword>
<dbReference type="GO" id="GO:0043138">
    <property type="term" value="F:3'-5' DNA helicase activity"/>
    <property type="evidence" value="ECO:0007669"/>
    <property type="project" value="TreeGrafter"/>
</dbReference>
<feature type="non-terminal residue" evidence="7">
    <location>
        <position position="383"/>
    </location>
</feature>
<proteinExistence type="predicted"/>
<keyword evidence="3 5" id="KW-0347">Helicase</keyword>
<sequence>MELLVYKASAGSGKTFTLAVEYIRQLILNPRSYQQILAVTFTNKATAEMKERILSQLYGIWIVDADSDAYLKRITQLTGMEEKEIRIAAGQALRYMLHDYTRFRVETIDSFFQSVMRNLARELELSPNLNIELNNEEILDVAIDSMIEKLTPNSPILAWLLDYIDERIADDKKWNVAYEIKRFGKNIFSEEYIEKGGKLREKLKDPNIIKKYKVHLNELQKEALEQMKGFSDQFEGELERHGLTSNDLKNGSKGIGSYFRKLYNGNLSNEIRNVTVEKCLESEDNWAAKSSSRFSDITSLAASSLIPVLQDAEELRAKNNLIVNSCSLSLQHLNKLQLLASIDEEVRSINKEKNSFLLSDTNALLHNLIKEDDSSFVFEKIGT</sequence>
<feature type="binding site" evidence="5">
    <location>
        <begin position="8"/>
        <end position="15"/>
    </location>
    <ligand>
        <name>ATP</name>
        <dbReference type="ChEBI" id="CHEBI:30616"/>
    </ligand>
</feature>
<accession>A0A3D2SBC8</accession>
<name>A0A3D2SBC8_9BACE</name>
<dbReference type="Gene3D" id="3.40.50.300">
    <property type="entry name" value="P-loop containing nucleotide triphosphate hydrolases"/>
    <property type="match status" value="1"/>
</dbReference>
<dbReference type="Proteomes" id="UP000263098">
    <property type="component" value="Unassembled WGS sequence"/>
</dbReference>
<dbReference type="PROSITE" id="PS51198">
    <property type="entry name" value="UVRD_HELICASE_ATP_BIND"/>
    <property type="match status" value="1"/>
</dbReference>
<evidence type="ECO:0000259" key="6">
    <source>
        <dbReference type="PROSITE" id="PS51198"/>
    </source>
</evidence>
<feature type="domain" description="UvrD-like helicase ATP-binding" evidence="6">
    <location>
        <begin position="1"/>
        <end position="383"/>
    </location>
</feature>
<protein>
    <submittedName>
        <fullName evidence="7">ATP-dependent helicase</fullName>
    </submittedName>
</protein>
<evidence type="ECO:0000256" key="2">
    <source>
        <dbReference type="ARBA" id="ARBA00022801"/>
    </source>
</evidence>
<dbReference type="AlphaFoldDB" id="A0A3D2SBC8"/>
<dbReference type="InterPro" id="IPR000212">
    <property type="entry name" value="DNA_helicase_UvrD/REP"/>
</dbReference>
<dbReference type="GO" id="GO:0003677">
    <property type="term" value="F:DNA binding"/>
    <property type="evidence" value="ECO:0007669"/>
    <property type="project" value="InterPro"/>
</dbReference>
<keyword evidence="1 5" id="KW-0547">Nucleotide-binding</keyword>
<dbReference type="Gene3D" id="1.10.3170.10">
    <property type="entry name" value="Recbcd, chain B, domain 2"/>
    <property type="match status" value="1"/>
</dbReference>
<dbReference type="SUPFAM" id="SSF52540">
    <property type="entry name" value="P-loop containing nucleoside triphosphate hydrolases"/>
    <property type="match status" value="1"/>
</dbReference>
<evidence type="ECO:0000313" key="8">
    <source>
        <dbReference type="Proteomes" id="UP000263098"/>
    </source>
</evidence>